<evidence type="ECO:0000313" key="3">
    <source>
        <dbReference type="Proteomes" id="UP001237737"/>
    </source>
</evidence>
<keyword evidence="3" id="KW-1185">Reference proteome</keyword>
<evidence type="ECO:0000313" key="2">
    <source>
        <dbReference type="EMBL" id="MDQ0010388.1"/>
    </source>
</evidence>
<evidence type="ECO:0000256" key="1">
    <source>
        <dbReference type="SAM" id="SignalP"/>
    </source>
</evidence>
<proteinExistence type="predicted"/>
<gene>
    <name evidence="2" type="ORF">J2T07_002578</name>
</gene>
<sequence length="151" mass="15891">MLRSWKAALAALTLMVSALPMTAMALPAVGRSVIYFDANDQVIGQQLLYCNNVGYHAGIIDPGNPFRIEESVECNNGPSCPPDATSSAQCSFTGGSVMSVDYFRSATGRSIQQYCNDAQYPGGPFWHHPGCGLPAPSQVSGLSPSGSGFNP</sequence>
<protein>
    <recommendedName>
        <fullName evidence="4">CVNH domain-containing protein</fullName>
    </recommendedName>
</protein>
<keyword evidence="1" id="KW-0732">Signal</keyword>
<name>A0ABT9T1J5_9GAMM</name>
<feature type="signal peptide" evidence="1">
    <location>
        <begin position="1"/>
        <end position="25"/>
    </location>
</feature>
<evidence type="ECO:0008006" key="4">
    <source>
        <dbReference type="Google" id="ProtNLM"/>
    </source>
</evidence>
<organism evidence="2 3">
    <name type="scientific">Luteibacter jiangsuensis</name>
    <dbReference type="NCBI Taxonomy" id="637577"/>
    <lineage>
        <taxon>Bacteria</taxon>
        <taxon>Pseudomonadati</taxon>
        <taxon>Pseudomonadota</taxon>
        <taxon>Gammaproteobacteria</taxon>
        <taxon>Lysobacterales</taxon>
        <taxon>Rhodanobacteraceae</taxon>
        <taxon>Luteibacter</taxon>
    </lineage>
</organism>
<accession>A0ABT9T1J5</accession>
<comment type="caution">
    <text evidence="2">The sequence shown here is derived from an EMBL/GenBank/DDBJ whole genome shotgun (WGS) entry which is preliminary data.</text>
</comment>
<dbReference type="RefSeq" id="WP_306850483.1">
    <property type="nucleotide sequence ID" value="NZ_JAUSSK010000003.1"/>
</dbReference>
<dbReference type="Proteomes" id="UP001237737">
    <property type="component" value="Unassembled WGS sequence"/>
</dbReference>
<feature type="chain" id="PRO_5046627978" description="CVNH domain-containing protein" evidence="1">
    <location>
        <begin position="26"/>
        <end position="151"/>
    </location>
</feature>
<reference evidence="2 3" key="1">
    <citation type="submission" date="2023-07" db="EMBL/GenBank/DDBJ databases">
        <title>Sorghum-associated microbial communities from plants grown in Nebraska, USA.</title>
        <authorList>
            <person name="Schachtman D."/>
        </authorList>
    </citation>
    <scope>NUCLEOTIDE SEQUENCE [LARGE SCALE GENOMIC DNA]</scope>
    <source>
        <strain evidence="2 3">CC60</strain>
    </source>
</reference>
<dbReference type="EMBL" id="JAUSSK010000003">
    <property type="protein sequence ID" value="MDQ0010388.1"/>
    <property type="molecule type" value="Genomic_DNA"/>
</dbReference>